<sequence>MNTVDLHADIVPGEGAAGFQLGVHLTQARSIFARVLRWDSACGSLRDAVAQCDGWLQVPSAASYGERQGPSFYYRRGAVELHFDDQGTLATIALFNGYAGTLFGKVRIGDELAGVTEFCDVVFDQDEDMHYPKDSAITGLAFGAEFEPLERASSQRIFGIYIFRQPTQHDSGLDEKPDAAGDVRQLNGLGTG</sequence>
<reference evidence="2 3" key="1">
    <citation type="submission" date="2019-10" db="EMBL/GenBank/DDBJ databases">
        <title>Taxonomy of Antarctic Massilia spp.: description of Massilia rubra sp. nov., Massilia aquatica sp. nov., Massilia mucilaginosa sp. nov., Massilia frigida sp. nov. isolated from streams, lakes and regoliths.</title>
        <authorList>
            <person name="Holochova P."/>
            <person name="Sedlacek I."/>
            <person name="Kralova S."/>
            <person name="Maslanova I."/>
            <person name="Busse H.-J."/>
            <person name="Stankova E."/>
            <person name="Vrbovska V."/>
            <person name="Kovarovic V."/>
            <person name="Bartak M."/>
            <person name="Svec P."/>
            <person name="Pantucek R."/>
        </authorList>
    </citation>
    <scope>NUCLEOTIDE SEQUENCE [LARGE SCALE GENOMIC DNA]</scope>
    <source>
        <strain evidence="2 3">CCM 8733</strain>
    </source>
</reference>
<proteinExistence type="predicted"/>
<dbReference type="Proteomes" id="UP000609726">
    <property type="component" value="Unassembled WGS sequence"/>
</dbReference>
<evidence type="ECO:0000313" key="3">
    <source>
        <dbReference type="Proteomes" id="UP000609726"/>
    </source>
</evidence>
<organism evidence="2 3">
    <name type="scientific">Massilia mucilaginosa</name>
    <dbReference type="NCBI Taxonomy" id="2609282"/>
    <lineage>
        <taxon>Bacteria</taxon>
        <taxon>Pseudomonadati</taxon>
        <taxon>Pseudomonadota</taxon>
        <taxon>Betaproteobacteria</taxon>
        <taxon>Burkholderiales</taxon>
        <taxon>Oxalobacteraceae</taxon>
        <taxon>Telluria group</taxon>
        <taxon>Massilia</taxon>
    </lineage>
</organism>
<accession>A0ABX0NZC1</accession>
<comment type="caution">
    <text evidence="2">The sequence shown here is derived from an EMBL/GenBank/DDBJ whole genome shotgun (WGS) entry which is preliminary data.</text>
</comment>
<protein>
    <submittedName>
        <fullName evidence="2">Uncharacterized protein</fullName>
    </submittedName>
</protein>
<keyword evidence="3" id="KW-1185">Reference proteome</keyword>
<dbReference type="RefSeq" id="WP_166881052.1">
    <property type="nucleotide sequence ID" value="NZ_WHJH01000044.1"/>
</dbReference>
<evidence type="ECO:0000256" key="1">
    <source>
        <dbReference type="SAM" id="MobiDB-lite"/>
    </source>
</evidence>
<feature type="compositionally biased region" description="Basic and acidic residues" evidence="1">
    <location>
        <begin position="171"/>
        <end position="181"/>
    </location>
</feature>
<dbReference type="EMBL" id="WHJH01000044">
    <property type="protein sequence ID" value="NHZ92358.1"/>
    <property type="molecule type" value="Genomic_DNA"/>
</dbReference>
<name>A0ABX0NZC1_9BURK</name>
<gene>
    <name evidence="2" type="ORF">F2P45_25610</name>
</gene>
<evidence type="ECO:0000313" key="2">
    <source>
        <dbReference type="EMBL" id="NHZ92358.1"/>
    </source>
</evidence>
<feature type="region of interest" description="Disordered" evidence="1">
    <location>
        <begin position="169"/>
        <end position="192"/>
    </location>
</feature>